<gene>
    <name evidence="1" type="ORF">CKY39_16010</name>
</gene>
<name>A0A250DJK0_9BURK</name>
<evidence type="ECO:0000313" key="1">
    <source>
        <dbReference type="EMBL" id="ATA54545.1"/>
    </source>
</evidence>
<dbReference type="AlphaFoldDB" id="A0A250DJK0"/>
<organism evidence="1 2">
    <name type="scientific">Variovorax boronicumulans</name>
    <dbReference type="NCBI Taxonomy" id="436515"/>
    <lineage>
        <taxon>Bacteria</taxon>
        <taxon>Pseudomonadati</taxon>
        <taxon>Pseudomonadota</taxon>
        <taxon>Betaproteobacteria</taxon>
        <taxon>Burkholderiales</taxon>
        <taxon>Comamonadaceae</taxon>
        <taxon>Variovorax</taxon>
    </lineage>
</organism>
<accession>A0A250DJK0</accession>
<evidence type="ECO:0000313" key="2">
    <source>
        <dbReference type="Proteomes" id="UP000217154"/>
    </source>
</evidence>
<dbReference type="KEGG" id="vbo:CKY39_16010"/>
<proteinExistence type="predicted"/>
<protein>
    <submittedName>
        <fullName evidence="1">Uncharacterized protein</fullName>
    </submittedName>
</protein>
<sequence>MHVSPEALQAARMAALEGAILGLLRDAVGDDLDGVSIVAEADAGQVVIDVTYTHKGIPVAGESL</sequence>
<dbReference type="Proteomes" id="UP000217154">
    <property type="component" value="Chromosome"/>
</dbReference>
<dbReference type="EMBL" id="CP023284">
    <property type="protein sequence ID" value="ATA54545.1"/>
    <property type="molecule type" value="Genomic_DNA"/>
</dbReference>
<reference evidence="1 2" key="1">
    <citation type="submission" date="2017-09" db="EMBL/GenBank/DDBJ databases">
        <title>The diverse metabolic capabilities of V. boronicumulans make it an excellent choice for continued studies on novel biodegradation.</title>
        <authorList>
            <person name="Sun S."/>
        </authorList>
    </citation>
    <scope>NUCLEOTIDE SEQUENCE [LARGE SCALE GENOMIC DNA]</scope>
    <source>
        <strain evidence="1 2">J1</strain>
    </source>
</reference>
<dbReference type="RefSeq" id="WP_095745130.1">
    <property type="nucleotide sequence ID" value="NZ_CP023284.1"/>
</dbReference>